<evidence type="ECO:0000256" key="1">
    <source>
        <dbReference type="SAM" id="MobiDB-lite"/>
    </source>
</evidence>
<evidence type="ECO:0000313" key="2">
    <source>
        <dbReference type="EMBL" id="ANS06213.1"/>
    </source>
</evidence>
<dbReference type="RefSeq" id="YP_009786377.1">
    <property type="nucleotide sequence ID" value="NC_047768.1"/>
</dbReference>
<dbReference type="KEGG" id="vg:54976453"/>
<proteinExistence type="predicted"/>
<dbReference type="GeneID" id="54976453"/>
<name>A0A1B1IY07_9CAUD</name>
<accession>A0A1B1IY07</accession>
<organism evidence="2 3">
    <name type="scientific">Phage MedPE-SWcel-C56</name>
    <dbReference type="NCBI Taxonomy" id="1871314"/>
    <lineage>
        <taxon>Viruses</taxon>
        <taxon>Duplodnaviria</taxon>
        <taxon>Heunggongvirae</taxon>
        <taxon>Uroviricota</taxon>
        <taxon>Caudoviricetes</taxon>
        <taxon>Autographivirales</taxon>
        <taxon>Kafavirus</taxon>
        <taxon>Kafavirus SWcelC56</taxon>
    </lineage>
</organism>
<dbReference type="Proteomes" id="UP000222126">
    <property type="component" value="Segment"/>
</dbReference>
<keyword evidence="3" id="KW-1185">Reference proteome</keyword>
<protein>
    <recommendedName>
        <fullName evidence="4">A1 protein</fullName>
    </recommendedName>
</protein>
<dbReference type="EMBL" id="KX397280">
    <property type="protein sequence ID" value="ANS06213.1"/>
    <property type="molecule type" value="Genomic_DNA"/>
</dbReference>
<reference evidence="2 3" key="1">
    <citation type="submission" date="2016-06" db="EMBL/GenBank/DDBJ databases">
        <title>Not all particles are equal: the selective enrichment of particle-associated bacteria from the Mediterranean Sea.</title>
        <authorList>
            <person name="Lopez-Perez M."/>
            <person name="Kimes N.E."/>
            <person name="Haro-Moreno J.M."/>
            <person name="Rodriguez-Valera F."/>
        </authorList>
    </citation>
    <scope>NUCLEOTIDE SEQUENCE [LARGE SCALE GENOMIC DNA]</scope>
</reference>
<sequence>MGKKYTTKKMIHSFLHDTWRASQTIPSPHEIEQEFPYTGKNPGRHRRRIHEARTLFKALTMAERYGTGQVDFPQPELPLSQGTMEDPAQRREDGGSGTRTFVFTCAQNNTDLIPDDMWKTLLNLVDYYDAELHVSQFTYNKGAYGSKSIKPGSGKSTDDDQLAYAPEIEQYVSNTDIQITDDLVWLGSLNILPTAVNPTTGFQNHTRQASCIIPHVKLAMESVPTMKHDPAKFMYTTGAITQRNYIQKTAGQKADFHHVFGALLVEVDENNNWWARQLNFDQQGGLYDLNRFFTPTEVFDDVRVQAVTHGDIHGWKKDEDVCETVFGPAGMMDRLMPREQYFHDIIDFMPRNHHNRKDFQFMREMFRNKTDSVEQEFKDIAYWLMHDAHRDWCESYIVVSNHDQAVDNWLADSSALTDPVNLELWLRLNHQKSMGYGLDHPFRNLIMQSCHAARGRGDVRARPQVILEDQSHKILDKIEAGLHGHLGPNGARGNPKNLRTAGKANTGHTHSAGIVEGVYTAGVLGKLDMGYNKGLSGWSHSSIVTYPNGKRAILTHDPSTGKWWR</sequence>
<evidence type="ECO:0008006" key="4">
    <source>
        <dbReference type="Google" id="ProtNLM"/>
    </source>
</evidence>
<feature type="region of interest" description="Disordered" evidence="1">
    <location>
        <begin position="70"/>
        <end position="96"/>
    </location>
</feature>
<evidence type="ECO:0000313" key="3">
    <source>
        <dbReference type="Proteomes" id="UP000222126"/>
    </source>
</evidence>